<organism evidence="2">
    <name type="scientific">Chrysotila carterae</name>
    <name type="common">Marine alga</name>
    <name type="synonym">Syracosphaera carterae</name>
    <dbReference type="NCBI Taxonomy" id="13221"/>
    <lineage>
        <taxon>Eukaryota</taxon>
        <taxon>Haptista</taxon>
        <taxon>Haptophyta</taxon>
        <taxon>Prymnesiophyceae</taxon>
        <taxon>Isochrysidales</taxon>
        <taxon>Isochrysidaceae</taxon>
        <taxon>Chrysotila</taxon>
    </lineage>
</organism>
<dbReference type="InterPro" id="IPR046341">
    <property type="entry name" value="SET_dom_sf"/>
</dbReference>
<name>A0A7S4B8N0_CHRCT</name>
<accession>A0A7S4B8N0</accession>
<reference evidence="2" key="1">
    <citation type="submission" date="2021-01" db="EMBL/GenBank/DDBJ databases">
        <authorList>
            <person name="Corre E."/>
            <person name="Pelletier E."/>
            <person name="Niang G."/>
            <person name="Scheremetjew M."/>
            <person name="Finn R."/>
            <person name="Kale V."/>
            <person name="Holt S."/>
            <person name="Cochrane G."/>
            <person name="Meng A."/>
            <person name="Brown T."/>
            <person name="Cohen L."/>
        </authorList>
    </citation>
    <scope>NUCLEOTIDE SEQUENCE</scope>
    <source>
        <strain evidence="2">CCMP645</strain>
    </source>
</reference>
<feature type="domain" description="SET" evidence="1">
    <location>
        <begin position="1"/>
        <end position="102"/>
    </location>
</feature>
<dbReference type="CDD" id="cd20071">
    <property type="entry name" value="SET_SMYD"/>
    <property type="match status" value="1"/>
</dbReference>
<sequence length="136" mass="14902">MPVQDTVEAELPDWSRELGLQVNQYNTLAAQLQSNVARVHDGDDSGLVLNPILRLCNHSCAPNAQLAWTAAPSAECPCGVGQFRLLALQDIGADEEIRYTYIGTPGIDAPLSADRRRALLQRRWGFWCGCSMCASE</sequence>
<dbReference type="AlphaFoldDB" id="A0A7S4B8N0"/>
<evidence type="ECO:0000259" key="1">
    <source>
        <dbReference type="PROSITE" id="PS50280"/>
    </source>
</evidence>
<dbReference type="EMBL" id="HBIZ01017079">
    <property type="protein sequence ID" value="CAE0758019.1"/>
    <property type="molecule type" value="Transcribed_RNA"/>
</dbReference>
<dbReference type="PANTHER" id="PTHR12197">
    <property type="entry name" value="HISTONE-LYSINE N-METHYLTRANSFERASE SMYD"/>
    <property type="match status" value="1"/>
</dbReference>
<dbReference type="SUPFAM" id="SSF82199">
    <property type="entry name" value="SET domain"/>
    <property type="match status" value="1"/>
</dbReference>
<gene>
    <name evidence="2" type="ORF">PCAR00345_LOCUS10613</name>
</gene>
<dbReference type="PROSITE" id="PS50280">
    <property type="entry name" value="SET"/>
    <property type="match status" value="1"/>
</dbReference>
<dbReference type="GO" id="GO:0005634">
    <property type="term" value="C:nucleus"/>
    <property type="evidence" value="ECO:0007669"/>
    <property type="project" value="TreeGrafter"/>
</dbReference>
<dbReference type="PANTHER" id="PTHR12197:SF251">
    <property type="entry name" value="EG:BACR7C10.4 PROTEIN"/>
    <property type="match status" value="1"/>
</dbReference>
<proteinExistence type="predicted"/>
<dbReference type="InterPro" id="IPR001214">
    <property type="entry name" value="SET_dom"/>
</dbReference>
<dbReference type="InterPro" id="IPR050869">
    <property type="entry name" value="H3K4_H4K5_MeTrfase"/>
</dbReference>
<dbReference type="Gene3D" id="2.170.270.10">
    <property type="entry name" value="SET domain"/>
    <property type="match status" value="1"/>
</dbReference>
<protein>
    <recommendedName>
        <fullName evidence="1">SET domain-containing protein</fullName>
    </recommendedName>
</protein>
<evidence type="ECO:0000313" key="2">
    <source>
        <dbReference type="EMBL" id="CAE0758019.1"/>
    </source>
</evidence>
<dbReference type="Pfam" id="PF00856">
    <property type="entry name" value="SET"/>
    <property type="match status" value="1"/>
</dbReference>